<dbReference type="Pfam" id="PF23076">
    <property type="entry name" value="PH_FT_C"/>
    <property type="match status" value="1"/>
</dbReference>
<feature type="domain" description="PH" evidence="1">
    <location>
        <begin position="234"/>
        <end position="342"/>
    </location>
</feature>
<dbReference type="EMBL" id="JAGTJQ010000008">
    <property type="protein sequence ID" value="KAH7026671.1"/>
    <property type="molecule type" value="Genomic_DNA"/>
</dbReference>
<sequence>MPPFMDQTTQLLNGCSHEAERATIVAGLLTGLRNSLPGNASSYLTNVVESIYAVSGLLRDVADKCQIHISRSRIVIEYLGVLLPCLSRTLRDITSHYDDTSRTKDVRCRRMYHVLSNEMPGLTLPGRFILYTAFLRLLRDLVVRSQNFDLNNLDTLRRQILELRKARNIEPPAPSNQLVRRELAMTYLEEPVVGHWAESIFTQPLPSRREFNKGISSTSRGYGDNKQLGHFEVPADAQVLVKRPFDNDRVCIIFYLTTTDSTPWLFMRTLENGLSWVDILGAHELCIKRIRPSTLCLTKWDYTNSRIKAWADLCFITWEEMVLFYNTFVALKAQSPQTLNTDPCGILKGERKLFQAQILEGNFHHCLTVLRDCETRGLRLHVSVWDGEFKDWPVWTAFVSPSPSGTWVGRKSRKRVLVRNIEPYVFSDIYQRARTARPGAKSLGGGRLPGSSEAFEIHFVHEEAALRFKDMFSALMDQSATESSEDGEPPVM</sequence>
<accession>A0A9P8Y261</accession>
<dbReference type="InterPro" id="IPR057081">
    <property type="entry name" value="PH_N"/>
</dbReference>
<dbReference type="AlphaFoldDB" id="A0A9P8Y261"/>
<evidence type="ECO:0000259" key="2">
    <source>
        <dbReference type="Pfam" id="PF23076"/>
    </source>
</evidence>
<dbReference type="RefSeq" id="XP_046009888.1">
    <property type="nucleotide sequence ID" value="XM_046148660.1"/>
</dbReference>
<dbReference type="OrthoDB" id="5345571at2759"/>
<evidence type="ECO:0000313" key="3">
    <source>
        <dbReference type="EMBL" id="KAH7026671.1"/>
    </source>
</evidence>
<keyword evidence="4" id="KW-1185">Reference proteome</keyword>
<reference evidence="3" key="1">
    <citation type="journal article" date="2021" name="Nat. Commun.">
        <title>Genetic determinants of endophytism in the Arabidopsis root mycobiome.</title>
        <authorList>
            <person name="Mesny F."/>
            <person name="Miyauchi S."/>
            <person name="Thiergart T."/>
            <person name="Pickel B."/>
            <person name="Atanasova L."/>
            <person name="Karlsson M."/>
            <person name="Huettel B."/>
            <person name="Barry K.W."/>
            <person name="Haridas S."/>
            <person name="Chen C."/>
            <person name="Bauer D."/>
            <person name="Andreopoulos W."/>
            <person name="Pangilinan J."/>
            <person name="LaButti K."/>
            <person name="Riley R."/>
            <person name="Lipzen A."/>
            <person name="Clum A."/>
            <person name="Drula E."/>
            <person name="Henrissat B."/>
            <person name="Kohler A."/>
            <person name="Grigoriev I.V."/>
            <person name="Martin F.M."/>
            <person name="Hacquard S."/>
        </authorList>
    </citation>
    <scope>NUCLEOTIDE SEQUENCE</scope>
    <source>
        <strain evidence="3">MPI-CAGE-CH-0230</strain>
    </source>
</reference>
<evidence type="ECO:0000313" key="4">
    <source>
        <dbReference type="Proteomes" id="UP000756346"/>
    </source>
</evidence>
<dbReference type="InterPro" id="IPR057082">
    <property type="entry name" value="PH_C"/>
</dbReference>
<dbReference type="GeneID" id="70178206"/>
<gene>
    <name evidence="3" type="ORF">B0I36DRAFT_161075</name>
</gene>
<evidence type="ECO:0000259" key="1">
    <source>
        <dbReference type="Pfam" id="PF23074"/>
    </source>
</evidence>
<name>A0A9P8Y261_9PEZI</name>
<dbReference type="Proteomes" id="UP000756346">
    <property type="component" value="Unassembled WGS sequence"/>
</dbReference>
<comment type="caution">
    <text evidence="3">The sequence shown here is derived from an EMBL/GenBank/DDBJ whole genome shotgun (WGS) entry which is preliminary data.</text>
</comment>
<feature type="domain" description="PH" evidence="2">
    <location>
        <begin position="352"/>
        <end position="475"/>
    </location>
</feature>
<organism evidence="3 4">
    <name type="scientific">Microdochium trichocladiopsis</name>
    <dbReference type="NCBI Taxonomy" id="1682393"/>
    <lineage>
        <taxon>Eukaryota</taxon>
        <taxon>Fungi</taxon>
        <taxon>Dikarya</taxon>
        <taxon>Ascomycota</taxon>
        <taxon>Pezizomycotina</taxon>
        <taxon>Sordariomycetes</taxon>
        <taxon>Xylariomycetidae</taxon>
        <taxon>Xylariales</taxon>
        <taxon>Microdochiaceae</taxon>
        <taxon>Microdochium</taxon>
    </lineage>
</organism>
<protein>
    <submittedName>
        <fullName evidence="3">Uncharacterized protein</fullName>
    </submittedName>
</protein>
<dbReference type="Pfam" id="PF23074">
    <property type="entry name" value="PH_FT_N"/>
    <property type="match status" value="1"/>
</dbReference>
<proteinExistence type="predicted"/>